<keyword evidence="2" id="KW-1185">Reference proteome</keyword>
<reference evidence="3" key="1">
    <citation type="submission" date="2016-11" db="UniProtKB">
        <authorList>
            <consortium name="WormBaseParasite"/>
        </authorList>
    </citation>
    <scope>IDENTIFICATION</scope>
</reference>
<protein>
    <submittedName>
        <fullName evidence="3">Thyroglobulin type-1 domain-containing protein</fullName>
    </submittedName>
</protein>
<evidence type="ECO:0000256" key="1">
    <source>
        <dbReference type="SAM" id="MobiDB-lite"/>
    </source>
</evidence>
<sequence>SAAPCWPPACATADGAAGAPVRPGAAQPARPGTPGQTVRRAEKRTGYQNCAHAHQLVHRLPAAAAGLGRHRPDQPDPRCTSPDAGLQCRCSLDGSCNFFIYVAITTGSRHVWCRCCPAVWLVAMATRRKARLSR</sequence>
<dbReference type="WBParaSite" id="maker-unitig_40596-snap-gene-0.3-mRNA-1">
    <property type="protein sequence ID" value="maker-unitig_40596-snap-gene-0.3-mRNA-1"/>
    <property type="gene ID" value="maker-unitig_40596-snap-gene-0.3"/>
</dbReference>
<organism evidence="2 3">
    <name type="scientific">Macrostomum lignano</name>
    <dbReference type="NCBI Taxonomy" id="282301"/>
    <lineage>
        <taxon>Eukaryota</taxon>
        <taxon>Metazoa</taxon>
        <taxon>Spiralia</taxon>
        <taxon>Lophotrochozoa</taxon>
        <taxon>Platyhelminthes</taxon>
        <taxon>Rhabditophora</taxon>
        <taxon>Macrostomorpha</taxon>
        <taxon>Macrostomida</taxon>
        <taxon>Macrostomidae</taxon>
        <taxon>Macrostomum</taxon>
    </lineage>
</organism>
<feature type="compositionally biased region" description="Low complexity" evidence="1">
    <location>
        <begin position="17"/>
        <end position="35"/>
    </location>
</feature>
<accession>A0A1I8FMP1</accession>
<proteinExistence type="predicted"/>
<evidence type="ECO:0000313" key="2">
    <source>
        <dbReference type="Proteomes" id="UP000095280"/>
    </source>
</evidence>
<name>A0A1I8FMP1_9PLAT</name>
<feature type="region of interest" description="Disordered" evidence="1">
    <location>
        <begin position="17"/>
        <end position="39"/>
    </location>
</feature>
<dbReference type="Proteomes" id="UP000095280">
    <property type="component" value="Unplaced"/>
</dbReference>
<dbReference type="AlphaFoldDB" id="A0A1I8FMP1"/>
<evidence type="ECO:0000313" key="3">
    <source>
        <dbReference type="WBParaSite" id="maker-unitig_40596-snap-gene-0.3-mRNA-1"/>
    </source>
</evidence>